<dbReference type="AlphaFoldDB" id="A0A382C8M5"/>
<feature type="domain" description="Beta-ketoacyl-[acyl-carrier-protein] synthase III N-terminal" evidence="10">
    <location>
        <begin position="107"/>
        <end position="187"/>
    </location>
</feature>
<name>A0A382C8M5_9ZZZZ</name>
<dbReference type="Pfam" id="PF08545">
    <property type="entry name" value="ACP_syn_III"/>
    <property type="match status" value="1"/>
</dbReference>
<evidence type="ECO:0000313" key="11">
    <source>
        <dbReference type="EMBL" id="SVB22468.1"/>
    </source>
</evidence>
<keyword evidence="7" id="KW-0443">Lipid metabolism</keyword>
<keyword evidence="8" id="KW-0275">Fatty acid biosynthesis</keyword>
<dbReference type="GO" id="GO:0033818">
    <property type="term" value="F:beta-ketoacyl-acyl-carrier-protein synthase III activity"/>
    <property type="evidence" value="ECO:0007669"/>
    <property type="project" value="UniProtKB-EC"/>
</dbReference>
<evidence type="ECO:0000256" key="1">
    <source>
        <dbReference type="ARBA" id="ARBA00005194"/>
    </source>
</evidence>
<dbReference type="GO" id="GO:0006633">
    <property type="term" value="P:fatty acid biosynthetic process"/>
    <property type="evidence" value="ECO:0007669"/>
    <property type="project" value="UniProtKB-KW"/>
</dbReference>
<comment type="similarity">
    <text evidence="2">Belongs to the thiolase-like superfamily. FabH family.</text>
</comment>
<dbReference type="NCBIfam" id="TIGR00747">
    <property type="entry name" value="fabH"/>
    <property type="match status" value="1"/>
</dbReference>
<dbReference type="InterPro" id="IPR016039">
    <property type="entry name" value="Thiolase-like"/>
</dbReference>
<evidence type="ECO:0000259" key="9">
    <source>
        <dbReference type="Pfam" id="PF08541"/>
    </source>
</evidence>
<evidence type="ECO:0000256" key="7">
    <source>
        <dbReference type="ARBA" id="ARBA00023098"/>
    </source>
</evidence>
<evidence type="ECO:0000256" key="5">
    <source>
        <dbReference type="ARBA" id="ARBA00022679"/>
    </source>
</evidence>
<evidence type="ECO:0000259" key="10">
    <source>
        <dbReference type="Pfam" id="PF08545"/>
    </source>
</evidence>
<dbReference type="InterPro" id="IPR013747">
    <property type="entry name" value="ACP_syn_III_C"/>
</dbReference>
<dbReference type="CDD" id="cd00830">
    <property type="entry name" value="KAS_III"/>
    <property type="match status" value="1"/>
</dbReference>
<evidence type="ECO:0000256" key="3">
    <source>
        <dbReference type="ARBA" id="ARBA00012333"/>
    </source>
</evidence>
<dbReference type="NCBIfam" id="NF006829">
    <property type="entry name" value="PRK09352.1"/>
    <property type="match status" value="1"/>
</dbReference>
<keyword evidence="4" id="KW-0444">Lipid biosynthesis</keyword>
<keyword evidence="6" id="KW-0276">Fatty acid metabolism</keyword>
<dbReference type="InterPro" id="IPR004655">
    <property type="entry name" value="FabH"/>
</dbReference>
<dbReference type="EC" id="2.3.1.180" evidence="3"/>
<protein>
    <recommendedName>
        <fullName evidence="3">beta-ketoacyl-[acyl-carrier-protein] synthase III</fullName>
        <ecNumber evidence="3">2.3.1.180</ecNumber>
    </recommendedName>
</protein>
<gene>
    <name evidence="11" type="ORF">METZ01_LOCUS175322</name>
</gene>
<dbReference type="Pfam" id="PF08541">
    <property type="entry name" value="ACP_syn_III_C"/>
    <property type="match status" value="1"/>
</dbReference>
<dbReference type="HAMAP" id="MF_01815">
    <property type="entry name" value="FabH"/>
    <property type="match status" value="1"/>
</dbReference>
<reference evidence="11" key="1">
    <citation type="submission" date="2018-05" db="EMBL/GenBank/DDBJ databases">
        <authorList>
            <person name="Lanie J.A."/>
            <person name="Ng W.-L."/>
            <person name="Kazmierczak K.M."/>
            <person name="Andrzejewski T.M."/>
            <person name="Davidsen T.M."/>
            <person name="Wayne K.J."/>
            <person name="Tettelin H."/>
            <person name="Glass J.I."/>
            <person name="Rusch D."/>
            <person name="Podicherti R."/>
            <person name="Tsui H.-C.T."/>
            <person name="Winkler M.E."/>
        </authorList>
    </citation>
    <scope>NUCLEOTIDE SEQUENCE</scope>
</reference>
<dbReference type="InterPro" id="IPR013751">
    <property type="entry name" value="ACP_syn_III_N"/>
</dbReference>
<dbReference type="PANTHER" id="PTHR43091">
    <property type="entry name" value="3-OXOACYL-[ACYL-CARRIER-PROTEIN] SYNTHASE"/>
    <property type="match status" value="1"/>
</dbReference>
<accession>A0A382C8M5</accession>
<dbReference type="Gene3D" id="3.40.47.10">
    <property type="match status" value="1"/>
</dbReference>
<evidence type="ECO:0000256" key="8">
    <source>
        <dbReference type="ARBA" id="ARBA00023160"/>
    </source>
</evidence>
<dbReference type="SUPFAM" id="SSF53901">
    <property type="entry name" value="Thiolase-like"/>
    <property type="match status" value="1"/>
</dbReference>
<feature type="domain" description="Beta-ketoacyl-[acyl-carrier-protein] synthase III C-terminal" evidence="9">
    <location>
        <begin position="242"/>
        <end position="331"/>
    </location>
</feature>
<evidence type="ECO:0000256" key="4">
    <source>
        <dbReference type="ARBA" id="ARBA00022516"/>
    </source>
</evidence>
<sequence>MHKSKITGLGFEVPENVVKNADLEEIMETSDEWIQTRSGIKERRWATEDLATSDLAIGASKKAMEMAGVSSEDIDLVIVGTLSSDYFFPGVSAQLQDKLNLRNIAAFDIKAACSAFVYCLSVGDQFIRSGMAKTALIVGAETQTKLIDKTTRGRDIAVLFGDGAGAAIIQTSDDDSGILSTHLHCQGKDMKNLWMEGPGSAPGVWIHNKQAIVHGRLSPQMNGREVFRNAVKRFPEVIQEAMDENDLTMEDIKLIIPHQANNRISQAVAKRMGIGMDRVYSNIHKYGNTTAASIPIALTEAHEEGKIQKGDHIILAAFGAGYTWASAAIRW</sequence>
<dbReference type="GO" id="GO:0004315">
    <property type="term" value="F:3-oxoacyl-[acyl-carrier-protein] synthase activity"/>
    <property type="evidence" value="ECO:0007669"/>
    <property type="project" value="InterPro"/>
</dbReference>
<dbReference type="PANTHER" id="PTHR43091:SF1">
    <property type="entry name" value="BETA-KETOACYL-[ACYL-CARRIER-PROTEIN] SYNTHASE III, CHLOROPLASTIC"/>
    <property type="match status" value="1"/>
</dbReference>
<dbReference type="EMBL" id="UINC01033337">
    <property type="protein sequence ID" value="SVB22468.1"/>
    <property type="molecule type" value="Genomic_DNA"/>
</dbReference>
<keyword evidence="5" id="KW-0808">Transferase</keyword>
<comment type="pathway">
    <text evidence="1">Lipid metabolism; fatty acid biosynthesis.</text>
</comment>
<organism evidence="11">
    <name type="scientific">marine metagenome</name>
    <dbReference type="NCBI Taxonomy" id="408172"/>
    <lineage>
        <taxon>unclassified sequences</taxon>
        <taxon>metagenomes</taxon>
        <taxon>ecological metagenomes</taxon>
    </lineage>
</organism>
<evidence type="ECO:0000256" key="2">
    <source>
        <dbReference type="ARBA" id="ARBA00008642"/>
    </source>
</evidence>
<proteinExistence type="inferred from homology"/>
<evidence type="ECO:0000256" key="6">
    <source>
        <dbReference type="ARBA" id="ARBA00022832"/>
    </source>
</evidence>
<dbReference type="FunFam" id="3.40.47.10:FF:000004">
    <property type="entry name" value="3-oxoacyl-[acyl-carrier-protein] synthase 3"/>
    <property type="match status" value="1"/>
</dbReference>